<accession>A0A4U5NGC2</accession>
<evidence type="ECO:0000256" key="2">
    <source>
        <dbReference type="ARBA" id="ARBA00010112"/>
    </source>
</evidence>
<dbReference type="GO" id="GO:0009986">
    <property type="term" value="C:cell surface"/>
    <property type="evidence" value="ECO:0007669"/>
    <property type="project" value="InterPro"/>
</dbReference>
<dbReference type="PANTHER" id="PTHR21700:SF48">
    <property type="entry name" value="TRANSTHYRETIN-LIKE FAMILY PROTEIN"/>
    <property type="match status" value="1"/>
</dbReference>
<evidence type="ECO:0000256" key="3">
    <source>
        <dbReference type="ARBA" id="ARBA00022525"/>
    </source>
</evidence>
<evidence type="ECO:0008006" key="8">
    <source>
        <dbReference type="Google" id="ProtNLM"/>
    </source>
</evidence>
<keyword evidence="7" id="KW-1185">Reference proteome</keyword>
<dbReference type="Proteomes" id="UP000298663">
    <property type="component" value="Unassembled WGS sequence"/>
</dbReference>
<dbReference type="InterPro" id="IPR001534">
    <property type="entry name" value="Transthyretin-like"/>
</dbReference>
<dbReference type="GO" id="GO:0005576">
    <property type="term" value="C:extracellular region"/>
    <property type="evidence" value="ECO:0007669"/>
    <property type="project" value="UniProtKB-SubCell"/>
</dbReference>
<feature type="chain" id="PRO_5020255846" description="Transthyretin-like family protein" evidence="5">
    <location>
        <begin position="20"/>
        <end position="157"/>
    </location>
</feature>
<dbReference type="Pfam" id="PF01060">
    <property type="entry name" value="TTR-52"/>
    <property type="match status" value="1"/>
</dbReference>
<dbReference type="OrthoDB" id="5811720at2759"/>
<proteinExistence type="inferred from homology"/>
<organism evidence="6 7">
    <name type="scientific">Steinernema carpocapsae</name>
    <name type="common">Entomopathogenic nematode</name>
    <dbReference type="NCBI Taxonomy" id="34508"/>
    <lineage>
        <taxon>Eukaryota</taxon>
        <taxon>Metazoa</taxon>
        <taxon>Ecdysozoa</taxon>
        <taxon>Nematoda</taxon>
        <taxon>Chromadorea</taxon>
        <taxon>Rhabditida</taxon>
        <taxon>Tylenchina</taxon>
        <taxon>Panagrolaimomorpha</taxon>
        <taxon>Strongyloidoidea</taxon>
        <taxon>Steinernematidae</taxon>
        <taxon>Steinernema</taxon>
    </lineage>
</organism>
<dbReference type="Gene3D" id="2.60.40.3330">
    <property type="match status" value="1"/>
</dbReference>
<protein>
    <recommendedName>
        <fullName evidence="8">Transthyretin-like family protein</fullName>
    </recommendedName>
</protein>
<evidence type="ECO:0000256" key="5">
    <source>
        <dbReference type="SAM" id="SignalP"/>
    </source>
</evidence>
<keyword evidence="4 5" id="KW-0732">Signal</keyword>
<dbReference type="EMBL" id="AZBU02000004">
    <property type="protein sequence ID" value="TKR82068.1"/>
    <property type="molecule type" value="Genomic_DNA"/>
</dbReference>
<sequence>MRTLLLLSVLLGLFVFTSTQITEAVVRSVGVNGKVLCGGQPAEGVKIRLFRTKNDDLKDMLDYKTTGSDGRFSLEGNTAGRSVDEADLIPTVRVYHNCDEDPKKAKGFRTFIMNIPKDFVTLGRIPRNAYDAGAMNLQVIFPKEGREKKFKESAKMF</sequence>
<reference evidence="6 7" key="1">
    <citation type="journal article" date="2015" name="Genome Biol.">
        <title>Comparative genomics of Steinernema reveals deeply conserved gene regulatory networks.</title>
        <authorList>
            <person name="Dillman A.R."/>
            <person name="Macchietto M."/>
            <person name="Porter C.F."/>
            <person name="Rogers A."/>
            <person name="Williams B."/>
            <person name="Antoshechkin I."/>
            <person name="Lee M.M."/>
            <person name="Goodwin Z."/>
            <person name="Lu X."/>
            <person name="Lewis E.E."/>
            <person name="Goodrich-Blair H."/>
            <person name="Stock S.P."/>
            <person name="Adams B.J."/>
            <person name="Sternberg P.W."/>
            <person name="Mortazavi A."/>
        </authorList>
    </citation>
    <scope>NUCLEOTIDE SEQUENCE [LARGE SCALE GENOMIC DNA]</scope>
    <source>
        <strain evidence="6 7">ALL</strain>
    </source>
</reference>
<comment type="similarity">
    <text evidence="2">Belongs to the nematode transthyretin-like family.</text>
</comment>
<dbReference type="AlphaFoldDB" id="A0A4U5NGC2"/>
<evidence type="ECO:0000256" key="4">
    <source>
        <dbReference type="ARBA" id="ARBA00022729"/>
    </source>
</evidence>
<reference evidence="6 7" key="2">
    <citation type="journal article" date="2019" name="G3 (Bethesda)">
        <title>Hybrid Assembly of the Genome of the Entomopathogenic Nematode Steinernema carpocapsae Identifies the X-Chromosome.</title>
        <authorList>
            <person name="Serra L."/>
            <person name="Macchietto M."/>
            <person name="Macias-Munoz A."/>
            <person name="McGill C.J."/>
            <person name="Rodriguez I.M."/>
            <person name="Rodriguez B."/>
            <person name="Murad R."/>
            <person name="Mortazavi A."/>
        </authorList>
    </citation>
    <scope>NUCLEOTIDE SEQUENCE [LARGE SCALE GENOMIC DNA]</scope>
    <source>
        <strain evidence="6 7">ALL</strain>
    </source>
</reference>
<dbReference type="InterPro" id="IPR038479">
    <property type="entry name" value="Transthyretin-like_sf"/>
</dbReference>
<evidence type="ECO:0000313" key="6">
    <source>
        <dbReference type="EMBL" id="TKR82068.1"/>
    </source>
</evidence>
<gene>
    <name evidence="6" type="ORF">L596_015844</name>
</gene>
<comment type="subcellular location">
    <subcellularLocation>
        <location evidence="1">Secreted</location>
    </subcellularLocation>
</comment>
<name>A0A4U5NGC2_STECR</name>
<evidence type="ECO:0000256" key="1">
    <source>
        <dbReference type="ARBA" id="ARBA00004613"/>
    </source>
</evidence>
<dbReference type="PANTHER" id="PTHR21700">
    <property type="entry name" value="TRANSTHYRETIN-LIKE FAMILY PROTEIN-RELATED"/>
    <property type="match status" value="1"/>
</dbReference>
<evidence type="ECO:0000313" key="7">
    <source>
        <dbReference type="Proteomes" id="UP000298663"/>
    </source>
</evidence>
<comment type="caution">
    <text evidence="6">The sequence shown here is derived from an EMBL/GenBank/DDBJ whole genome shotgun (WGS) entry which is preliminary data.</text>
</comment>
<keyword evidence="3" id="KW-0964">Secreted</keyword>
<feature type="signal peptide" evidence="5">
    <location>
        <begin position="1"/>
        <end position="19"/>
    </location>
</feature>